<evidence type="ECO:0000313" key="4">
    <source>
        <dbReference type="EMBL" id="PTB96680.1"/>
    </source>
</evidence>
<feature type="domain" description="NADP-dependent oxidoreductase" evidence="2">
    <location>
        <begin position="19"/>
        <end position="278"/>
    </location>
</feature>
<evidence type="ECO:0000259" key="2">
    <source>
        <dbReference type="Pfam" id="PF00248"/>
    </source>
</evidence>
<dbReference type="Proteomes" id="UP000636010">
    <property type="component" value="Unassembled WGS sequence"/>
</dbReference>
<dbReference type="CDD" id="cd19088">
    <property type="entry name" value="AKR_AKR13B1"/>
    <property type="match status" value="1"/>
</dbReference>
<dbReference type="Pfam" id="PF00248">
    <property type="entry name" value="Aldo_ket_red"/>
    <property type="match status" value="1"/>
</dbReference>
<dbReference type="PANTHER" id="PTHR43625:SF40">
    <property type="entry name" value="ALDO-KETO REDUCTASE YAKC [NADP(+)]"/>
    <property type="match status" value="1"/>
</dbReference>
<organism evidence="4 5">
    <name type="scientific">Marivirga lumbricoides</name>
    <dbReference type="NCBI Taxonomy" id="1046115"/>
    <lineage>
        <taxon>Bacteria</taxon>
        <taxon>Pseudomonadati</taxon>
        <taxon>Bacteroidota</taxon>
        <taxon>Cytophagia</taxon>
        <taxon>Cytophagales</taxon>
        <taxon>Marivirgaceae</taxon>
        <taxon>Marivirga</taxon>
    </lineage>
</organism>
<evidence type="ECO:0000313" key="5">
    <source>
        <dbReference type="Proteomes" id="UP000240608"/>
    </source>
</evidence>
<reference evidence="3" key="4">
    <citation type="submission" date="2024-05" db="EMBL/GenBank/DDBJ databases">
        <authorList>
            <person name="Sun Q."/>
            <person name="Zhou Y."/>
        </authorList>
    </citation>
    <scope>NUCLEOTIDE SEQUENCE</scope>
    <source>
        <strain evidence="3">CGMCC 1.10832</strain>
    </source>
</reference>
<dbReference type="InterPro" id="IPR050791">
    <property type="entry name" value="Aldo-Keto_reductase"/>
</dbReference>
<dbReference type="RefSeq" id="WP_188466674.1">
    <property type="nucleotide sequence ID" value="NZ_BAABHU010000013.1"/>
</dbReference>
<accession>A0A2T4DS97</accession>
<evidence type="ECO:0000313" key="3">
    <source>
        <dbReference type="EMBL" id="GGC49097.1"/>
    </source>
</evidence>
<protein>
    <submittedName>
        <fullName evidence="4">Oxidoreductase</fullName>
    </submittedName>
</protein>
<dbReference type="InterPro" id="IPR020471">
    <property type="entry name" value="AKR"/>
</dbReference>
<dbReference type="Proteomes" id="UP000240608">
    <property type="component" value="Unassembled WGS sequence"/>
</dbReference>
<dbReference type="AlphaFoldDB" id="A0A2T4DS97"/>
<proteinExistence type="predicted"/>
<reference evidence="3" key="1">
    <citation type="journal article" date="2014" name="Int. J. Syst. Evol. Microbiol.">
        <title>Complete genome of a new Firmicutes species belonging to the dominant human colonic microbiota ('Ruminococcus bicirculans') reveals two chromosomes and a selective capacity to utilize plant glucans.</title>
        <authorList>
            <consortium name="NISC Comparative Sequencing Program"/>
            <person name="Wegmann U."/>
            <person name="Louis P."/>
            <person name="Goesmann A."/>
            <person name="Henrissat B."/>
            <person name="Duncan S.H."/>
            <person name="Flint H.J."/>
        </authorList>
    </citation>
    <scope>NUCLEOTIDE SEQUENCE</scope>
    <source>
        <strain evidence="3">CGMCC 1.10832</strain>
    </source>
</reference>
<dbReference type="PANTHER" id="PTHR43625">
    <property type="entry name" value="AFLATOXIN B1 ALDEHYDE REDUCTASE"/>
    <property type="match status" value="1"/>
</dbReference>
<reference evidence="6" key="3">
    <citation type="journal article" date="2019" name="Int. J. Syst. Evol. Microbiol.">
        <title>The Global Catalogue of Microorganisms (GCM) 10K type strain sequencing project: providing services to taxonomists for standard genome sequencing and annotation.</title>
        <authorList>
            <consortium name="The Broad Institute Genomics Platform"/>
            <consortium name="The Broad Institute Genome Sequencing Center for Infectious Disease"/>
            <person name="Wu L."/>
            <person name="Ma J."/>
        </authorList>
    </citation>
    <scope>NUCLEOTIDE SEQUENCE [LARGE SCALE GENOMIC DNA]</scope>
    <source>
        <strain evidence="6">CGMCC 1.10832</strain>
    </source>
</reference>
<gene>
    <name evidence="4" type="ORF">C9994_06235</name>
    <name evidence="3" type="ORF">GCM10011506_38440</name>
</gene>
<dbReference type="EMBL" id="PYVU01000040">
    <property type="protein sequence ID" value="PTB96680.1"/>
    <property type="molecule type" value="Genomic_DNA"/>
</dbReference>
<dbReference type="InterPro" id="IPR036812">
    <property type="entry name" value="NAD(P)_OxRdtase_dom_sf"/>
</dbReference>
<sequence length="280" mass="31403">MVTEKVNSTYKIGDLEVNRLGFGGMQLTGKGVWGEVPNRENGLKVLQRAVELGVNFIDTADSYGPYTNEKLIADALHPYKEGLVIATKSGLERPGPDEWVPNGDPAHIRKGIEGSLERLQVKQIDLWQLHRIDSKVPVRETLEPVIKAVEDGKIKYVGLSEVTVDQIKEVQELLPIVSVQNRYNLGDREWEKVLDYTTENGLAFIPWFPLASGPDKMQDKIEKIAKKYDATTAQIALAWLMKRAENILLIPGTKSLDHLEENIKATEIELTDSEFEALSK</sequence>
<dbReference type="Gene3D" id="3.20.20.100">
    <property type="entry name" value="NADP-dependent oxidoreductase domain"/>
    <property type="match status" value="1"/>
</dbReference>
<evidence type="ECO:0000256" key="1">
    <source>
        <dbReference type="ARBA" id="ARBA00023002"/>
    </source>
</evidence>
<keyword evidence="1" id="KW-0560">Oxidoreductase</keyword>
<name>A0A2T4DS97_9BACT</name>
<dbReference type="GO" id="GO:0016491">
    <property type="term" value="F:oxidoreductase activity"/>
    <property type="evidence" value="ECO:0007669"/>
    <property type="project" value="UniProtKB-KW"/>
</dbReference>
<evidence type="ECO:0000313" key="6">
    <source>
        <dbReference type="Proteomes" id="UP000636010"/>
    </source>
</evidence>
<dbReference type="EMBL" id="BMEC01000013">
    <property type="protein sequence ID" value="GGC49097.1"/>
    <property type="molecule type" value="Genomic_DNA"/>
</dbReference>
<keyword evidence="6" id="KW-1185">Reference proteome</keyword>
<comment type="caution">
    <text evidence="4">The sequence shown here is derived from an EMBL/GenBank/DDBJ whole genome shotgun (WGS) entry which is preliminary data.</text>
</comment>
<reference evidence="4 5" key="2">
    <citation type="submission" date="2018-03" db="EMBL/GenBank/DDBJ databases">
        <title>Cross-interface Injection: A General Nanoliter Liquid Handling Method Applied to Single Cells Genome Amplification Automated Nanoliter Liquid Handling Applied to Single Cell Multiple Displacement Amplification.</title>
        <authorList>
            <person name="Yun J."/>
            <person name="Xu P."/>
            <person name="Xu J."/>
            <person name="Dai X."/>
            <person name="Wang Y."/>
            <person name="Zheng X."/>
            <person name="Cao C."/>
            <person name="Yi Q."/>
            <person name="Zhu Y."/>
            <person name="Wang L."/>
            <person name="Dong Z."/>
            <person name="Huang Y."/>
            <person name="Huang L."/>
            <person name="Du W."/>
        </authorList>
    </citation>
    <scope>NUCLEOTIDE SEQUENCE [LARGE SCALE GENOMIC DNA]</scope>
    <source>
        <strain evidence="4 5">Z-D1-2</strain>
    </source>
</reference>
<dbReference type="InterPro" id="IPR023210">
    <property type="entry name" value="NADP_OxRdtase_dom"/>
</dbReference>
<dbReference type="SUPFAM" id="SSF51430">
    <property type="entry name" value="NAD(P)-linked oxidoreductase"/>
    <property type="match status" value="1"/>
</dbReference>
<dbReference type="PRINTS" id="PR00069">
    <property type="entry name" value="ALDKETRDTASE"/>
</dbReference>
<dbReference type="GO" id="GO:0005737">
    <property type="term" value="C:cytoplasm"/>
    <property type="evidence" value="ECO:0007669"/>
    <property type="project" value="TreeGrafter"/>
</dbReference>